<name>A0ACB7Z4T4_9ERIC</name>
<keyword evidence="2" id="KW-1185">Reference proteome</keyword>
<dbReference type="Proteomes" id="UP000828048">
    <property type="component" value="Chromosome 4"/>
</dbReference>
<accession>A0ACB7Z4T4</accession>
<comment type="caution">
    <text evidence="1">The sequence shown here is derived from an EMBL/GenBank/DDBJ whole genome shotgun (WGS) entry which is preliminary data.</text>
</comment>
<reference evidence="1 2" key="1">
    <citation type="journal article" date="2021" name="Hortic Res">
        <title>High-quality reference genome and annotation aids understanding of berry development for evergreen blueberry (Vaccinium darrowii).</title>
        <authorList>
            <person name="Yu J."/>
            <person name="Hulse-Kemp A.M."/>
            <person name="Babiker E."/>
            <person name="Staton M."/>
        </authorList>
    </citation>
    <scope>NUCLEOTIDE SEQUENCE [LARGE SCALE GENOMIC DNA]</scope>
    <source>
        <strain evidence="2">cv. NJ 8807/NJ 8810</strain>
        <tissue evidence="1">Young leaf</tissue>
    </source>
</reference>
<evidence type="ECO:0000313" key="2">
    <source>
        <dbReference type="Proteomes" id="UP000828048"/>
    </source>
</evidence>
<evidence type="ECO:0000313" key="1">
    <source>
        <dbReference type="EMBL" id="KAH7860626.1"/>
    </source>
</evidence>
<sequence>MGLFCLQFPKVPPVGEIFPPVVKDDSHRTNWFVVSVLSQIVSLDLVEFWGIGLCTRNLKGGLDCNQIFCIVPYTMTSEMMAPMNKREWEIIHIPEKPRIPAHSQPTVNVYAAVVDPKHANTLVRKLNQIAPLEHLRHVKRVHKERLEGGNTQLSVILCLASENGYQLDSIPNAVLELINAYHLSAFIAKVCMYAALSKEEWEEQCKLWPTSYHPPTYNIDGITGFSEEDSRSVLNFMTLAVDMANSGDGQVVNAAVIVDPSTKQVIARACDEVHSKNPQRNQTGVEPCFFQQREAYTLHPCASREKPHKTSLSSYSSGELRQLCTGVACLHPWQWADKLVLTSYHHPLRHAAIVAIEYSAARDRHLFPCTGDTEGNRTQTIHIQSSSMGSPAKRQKIVLNSSKDNDELDSHISGFASESARPYLCTGYDIFVVWEPCTMCAMALVHQRVRRIFYAFPNPNDGALGSVRRLQGEKSLNHHYAVFRVLLPEKLLEVGQTVITTSDDDTNTTCNSA</sequence>
<protein>
    <submittedName>
        <fullName evidence="1">Uncharacterized protein</fullName>
    </submittedName>
</protein>
<gene>
    <name evidence="1" type="ORF">Vadar_015821</name>
</gene>
<dbReference type="EMBL" id="CM037154">
    <property type="protein sequence ID" value="KAH7860626.1"/>
    <property type="molecule type" value="Genomic_DNA"/>
</dbReference>
<proteinExistence type="predicted"/>
<organism evidence="1 2">
    <name type="scientific">Vaccinium darrowii</name>
    <dbReference type="NCBI Taxonomy" id="229202"/>
    <lineage>
        <taxon>Eukaryota</taxon>
        <taxon>Viridiplantae</taxon>
        <taxon>Streptophyta</taxon>
        <taxon>Embryophyta</taxon>
        <taxon>Tracheophyta</taxon>
        <taxon>Spermatophyta</taxon>
        <taxon>Magnoliopsida</taxon>
        <taxon>eudicotyledons</taxon>
        <taxon>Gunneridae</taxon>
        <taxon>Pentapetalae</taxon>
        <taxon>asterids</taxon>
        <taxon>Ericales</taxon>
        <taxon>Ericaceae</taxon>
        <taxon>Vaccinioideae</taxon>
        <taxon>Vaccinieae</taxon>
        <taxon>Vaccinium</taxon>
    </lineage>
</organism>